<dbReference type="Pfam" id="PF01850">
    <property type="entry name" value="PIN"/>
    <property type="match status" value="1"/>
</dbReference>
<evidence type="ECO:0000313" key="3">
    <source>
        <dbReference type="Proteomes" id="UP000229757"/>
    </source>
</evidence>
<dbReference type="SUPFAM" id="SSF88723">
    <property type="entry name" value="PIN domain-like"/>
    <property type="match status" value="1"/>
</dbReference>
<dbReference type="EMBL" id="CP011797">
    <property type="protein sequence ID" value="ATX76951.1"/>
    <property type="molecule type" value="Genomic_DNA"/>
</dbReference>
<proteinExistence type="predicted"/>
<dbReference type="InterPro" id="IPR029060">
    <property type="entry name" value="PIN-like_dom_sf"/>
</dbReference>
<protein>
    <submittedName>
        <fullName evidence="2">VapC toxin protein</fullName>
    </submittedName>
</protein>
<dbReference type="Proteomes" id="UP000229757">
    <property type="component" value="Chromosome"/>
</dbReference>
<dbReference type="KEGG" id="rfo:REIFOR_01814"/>
<sequence>MIKYILDTNIVIYVMKRRPLDVLDRFNEHSRQISISAITFVELIYGAEKAKKRNIT</sequence>
<feature type="domain" description="PIN" evidence="1">
    <location>
        <begin position="4"/>
        <end position="51"/>
    </location>
</feature>
<evidence type="ECO:0000259" key="1">
    <source>
        <dbReference type="Pfam" id="PF01850"/>
    </source>
</evidence>
<gene>
    <name evidence="2" type="ORF">REIFOR_01814</name>
</gene>
<dbReference type="InterPro" id="IPR002716">
    <property type="entry name" value="PIN_dom"/>
</dbReference>
<evidence type="ECO:0000313" key="2">
    <source>
        <dbReference type="EMBL" id="ATX76951.1"/>
    </source>
</evidence>
<dbReference type="Gene3D" id="3.40.50.1010">
    <property type="entry name" value="5'-nuclease"/>
    <property type="match status" value="1"/>
</dbReference>
<accession>A0A2K8KSV2</accession>
<organism evidence="2 3">
    <name type="scientific">Reinekea forsetii</name>
    <dbReference type="NCBI Taxonomy" id="1336806"/>
    <lineage>
        <taxon>Bacteria</taxon>
        <taxon>Pseudomonadati</taxon>
        <taxon>Pseudomonadota</taxon>
        <taxon>Gammaproteobacteria</taxon>
        <taxon>Oceanospirillales</taxon>
        <taxon>Saccharospirillaceae</taxon>
        <taxon>Reinekea</taxon>
    </lineage>
</organism>
<reference evidence="2 3" key="1">
    <citation type="journal article" date="2017" name="Environ. Microbiol.">
        <title>Genomic and physiological analyses of 'Reinekea forsetii' reveal a versatile opportunistic lifestyle during spring algae blooms.</title>
        <authorList>
            <person name="Avci B."/>
            <person name="Hahnke R.L."/>
            <person name="Chafee M."/>
            <person name="Fischer T."/>
            <person name="Gruber-Vodicka H."/>
            <person name="Tegetmeyer H.E."/>
            <person name="Harder J."/>
            <person name="Fuchs B.M."/>
            <person name="Amann R.I."/>
            <person name="Teeling H."/>
        </authorList>
    </citation>
    <scope>NUCLEOTIDE SEQUENCE [LARGE SCALE GENOMIC DNA]</scope>
    <source>
        <strain evidence="2 3">Hel1_31_D35</strain>
    </source>
</reference>
<name>A0A2K8KSV2_9GAMM</name>
<dbReference type="AlphaFoldDB" id="A0A2K8KSV2"/>
<keyword evidence="3" id="KW-1185">Reference proteome</keyword>